<comment type="caution">
    <text evidence="1">The sequence shown here is derived from an EMBL/GenBank/DDBJ whole genome shotgun (WGS) entry which is preliminary data.</text>
</comment>
<dbReference type="AlphaFoldDB" id="N6ZVM7"/>
<gene>
    <name evidence="1" type="ORF">C667_04059</name>
</gene>
<dbReference type="Proteomes" id="UP000013047">
    <property type="component" value="Unassembled WGS sequence"/>
</dbReference>
<accession>N6ZVM7</accession>
<evidence type="ECO:0000313" key="2">
    <source>
        <dbReference type="Proteomes" id="UP000013047"/>
    </source>
</evidence>
<keyword evidence="2" id="KW-1185">Reference proteome</keyword>
<dbReference type="EMBL" id="AMXF01000014">
    <property type="protein sequence ID" value="ENO98373.1"/>
    <property type="molecule type" value="Genomic_DNA"/>
</dbReference>
<name>N6ZVM7_9RHOO</name>
<protein>
    <submittedName>
        <fullName evidence="1">Uncharacterized protein</fullName>
    </submittedName>
</protein>
<evidence type="ECO:0000313" key="1">
    <source>
        <dbReference type="EMBL" id="ENO98373.1"/>
    </source>
</evidence>
<sequence>MLLTGVGRWTRDESGQWEVADFKISDCTPMQYGEFDAEFAKVRSGGSGWDAEDDLEAALHRIRYGD</sequence>
<organism evidence="1 2">
    <name type="scientific">Thauera phenylacetica B4P</name>
    <dbReference type="NCBI Taxonomy" id="1234382"/>
    <lineage>
        <taxon>Bacteria</taxon>
        <taxon>Pseudomonadati</taxon>
        <taxon>Pseudomonadota</taxon>
        <taxon>Betaproteobacteria</taxon>
        <taxon>Rhodocyclales</taxon>
        <taxon>Zoogloeaceae</taxon>
        <taxon>Thauera</taxon>
    </lineage>
</organism>
<proteinExistence type="predicted"/>
<reference evidence="1 2" key="1">
    <citation type="submission" date="2012-09" db="EMBL/GenBank/DDBJ databases">
        <title>Draft Genome Sequences of 6 Strains from Genus Thauera.</title>
        <authorList>
            <person name="Liu B."/>
            <person name="Shapleigh J.P."/>
            <person name="Frostegard A.H."/>
        </authorList>
    </citation>
    <scope>NUCLEOTIDE SEQUENCE [LARGE SCALE GENOMIC DNA]</scope>
    <source>
        <strain evidence="1 2">B4P</strain>
    </source>
</reference>